<keyword evidence="3" id="KW-0804">Transcription</keyword>
<dbReference type="InterPro" id="IPR009061">
    <property type="entry name" value="DNA-bd_dom_put_sf"/>
</dbReference>
<dbReference type="SUPFAM" id="SSF46955">
    <property type="entry name" value="Putative DNA-binding domain"/>
    <property type="match status" value="1"/>
</dbReference>
<comment type="caution">
    <text evidence="6">The sequence shown here is derived from an EMBL/GenBank/DDBJ whole genome shotgun (WGS) entry which is preliminary data.</text>
</comment>
<sequence length="126" mass="14186">MRIGELARLADVTTRTLRHYDELGLLTGRRGANGYRVYDDADLRAIREIRMLVGLGFALEDTRPFVECLRAGHERAASCPDSIAVLRRRIAEVDDSVDRLQEVRGELTRQLGEASRARCEFSGIDP</sequence>
<evidence type="ECO:0000313" key="6">
    <source>
        <dbReference type="EMBL" id="GEL22830.1"/>
    </source>
</evidence>
<dbReference type="SMART" id="SM00422">
    <property type="entry name" value="HTH_MERR"/>
    <property type="match status" value="1"/>
</dbReference>
<dbReference type="OrthoDB" id="4567915at2"/>
<feature type="coiled-coil region" evidence="4">
    <location>
        <begin position="83"/>
        <end position="117"/>
    </location>
</feature>
<evidence type="ECO:0000313" key="7">
    <source>
        <dbReference type="Proteomes" id="UP000321685"/>
    </source>
</evidence>
<dbReference type="InterPro" id="IPR000551">
    <property type="entry name" value="MerR-type_HTH_dom"/>
</dbReference>
<dbReference type="Gene3D" id="1.10.1660.10">
    <property type="match status" value="1"/>
</dbReference>
<accession>A0A511DDE3</accession>
<dbReference type="InterPro" id="IPR047057">
    <property type="entry name" value="MerR_fam"/>
</dbReference>
<proteinExistence type="predicted"/>
<keyword evidence="1" id="KW-0805">Transcription regulation</keyword>
<evidence type="ECO:0000256" key="4">
    <source>
        <dbReference type="SAM" id="Coils"/>
    </source>
</evidence>
<dbReference type="PANTHER" id="PTHR30204">
    <property type="entry name" value="REDOX-CYCLING DRUG-SENSING TRANSCRIPTIONAL ACTIVATOR SOXR"/>
    <property type="match status" value="1"/>
</dbReference>
<keyword evidence="2" id="KW-0238">DNA-binding</keyword>
<feature type="domain" description="HTH merR-type" evidence="5">
    <location>
        <begin position="1"/>
        <end position="68"/>
    </location>
</feature>
<evidence type="ECO:0000256" key="1">
    <source>
        <dbReference type="ARBA" id="ARBA00023015"/>
    </source>
</evidence>
<gene>
    <name evidence="6" type="ORF">PSU4_17840</name>
</gene>
<keyword evidence="4" id="KW-0175">Coiled coil</keyword>
<dbReference type="EMBL" id="BJVJ01000012">
    <property type="protein sequence ID" value="GEL22830.1"/>
    <property type="molecule type" value="Genomic_DNA"/>
</dbReference>
<name>A0A511DDE3_9PSEU</name>
<protein>
    <submittedName>
        <fullName evidence="6">MerR family transcriptional regulator</fullName>
    </submittedName>
</protein>
<dbReference type="GO" id="GO:0003700">
    <property type="term" value="F:DNA-binding transcription factor activity"/>
    <property type="evidence" value="ECO:0007669"/>
    <property type="project" value="InterPro"/>
</dbReference>
<dbReference type="PRINTS" id="PR00040">
    <property type="entry name" value="HTHMERR"/>
</dbReference>
<evidence type="ECO:0000256" key="2">
    <source>
        <dbReference type="ARBA" id="ARBA00023125"/>
    </source>
</evidence>
<dbReference type="GO" id="GO:0003677">
    <property type="term" value="F:DNA binding"/>
    <property type="evidence" value="ECO:0007669"/>
    <property type="project" value="UniProtKB-KW"/>
</dbReference>
<dbReference type="AlphaFoldDB" id="A0A511DDE3"/>
<dbReference type="RefSeq" id="WP_147104785.1">
    <property type="nucleotide sequence ID" value="NZ_BJVJ01000012.1"/>
</dbReference>
<dbReference type="PROSITE" id="PS00552">
    <property type="entry name" value="HTH_MERR_1"/>
    <property type="match status" value="1"/>
</dbReference>
<dbReference type="Proteomes" id="UP000321685">
    <property type="component" value="Unassembled WGS sequence"/>
</dbReference>
<dbReference type="PANTHER" id="PTHR30204:SF94">
    <property type="entry name" value="HEAVY METAL-DEPENDENT TRANSCRIPTIONAL REGULATOR HI_0293-RELATED"/>
    <property type="match status" value="1"/>
</dbReference>
<reference evidence="6 7" key="1">
    <citation type="submission" date="2019-07" db="EMBL/GenBank/DDBJ databases">
        <title>Whole genome shotgun sequence of Pseudonocardia sulfidoxydans NBRC 16205.</title>
        <authorList>
            <person name="Hosoyama A."/>
            <person name="Uohara A."/>
            <person name="Ohji S."/>
            <person name="Ichikawa N."/>
        </authorList>
    </citation>
    <scope>NUCLEOTIDE SEQUENCE [LARGE SCALE GENOMIC DNA]</scope>
    <source>
        <strain evidence="6 7">NBRC 16205</strain>
    </source>
</reference>
<organism evidence="6 7">
    <name type="scientific">Pseudonocardia sulfidoxydans NBRC 16205</name>
    <dbReference type="NCBI Taxonomy" id="1223511"/>
    <lineage>
        <taxon>Bacteria</taxon>
        <taxon>Bacillati</taxon>
        <taxon>Actinomycetota</taxon>
        <taxon>Actinomycetes</taxon>
        <taxon>Pseudonocardiales</taxon>
        <taxon>Pseudonocardiaceae</taxon>
        <taxon>Pseudonocardia</taxon>
    </lineage>
</organism>
<keyword evidence="7" id="KW-1185">Reference proteome</keyword>
<evidence type="ECO:0000259" key="5">
    <source>
        <dbReference type="PROSITE" id="PS50937"/>
    </source>
</evidence>
<dbReference type="Pfam" id="PF13411">
    <property type="entry name" value="MerR_1"/>
    <property type="match status" value="1"/>
</dbReference>
<dbReference type="PROSITE" id="PS50937">
    <property type="entry name" value="HTH_MERR_2"/>
    <property type="match status" value="1"/>
</dbReference>
<evidence type="ECO:0000256" key="3">
    <source>
        <dbReference type="ARBA" id="ARBA00023163"/>
    </source>
</evidence>